<keyword evidence="7 10" id="KW-0676">Redox-active center</keyword>
<gene>
    <name evidence="13" type="ORF">ADU59_03420</name>
</gene>
<dbReference type="AlphaFoldDB" id="A0A1C7P6I3"/>
<comment type="cofactor">
    <cofactor evidence="8">
        <name>FAD</name>
        <dbReference type="ChEBI" id="CHEBI:57692"/>
    </cofactor>
    <text evidence="8">Binds 1 FAD per subunit.</text>
</comment>
<keyword evidence="8" id="KW-0520">NAD</keyword>
<dbReference type="PANTHER" id="PTHR43014:SF2">
    <property type="entry name" value="MERCURIC REDUCTASE"/>
    <property type="match status" value="1"/>
</dbReference>
<dbReference type="Gene3D" id="3.50.50.60">
    <property type="entry name" value="FAD/NAD(P)-binding domain"/>
    <property type="match status" value="2"/>
</dbReference>
<feature type="binding site" evidence="8">
    <location>
        <position position="60"/>
    </location>
    <ligand>
        <name>FAD</name>
        <dbReference type="ChEBI" id="CHEBI:57692"/>
    </ligand>
</feature>
<dbReference type="InterPro" id="IPR016156">
    <property type="entry name" value="FAD/NAD-linked_Rdtase_dimer_sf"/>
</dbReference>
<dbReference type="STRING" id="1612624.ADU59_03420"/>
<comment type="similarity">
    <text evidence="1 10">Belongs to the class-I pyridine nucleotide-disulfide oxidoreductase family.</text>
</comment>
<evidence type="ECO:0000259" key="11">
    <source>
        <dbReference type="Pfam" id="PF02852"/>
    </source>
</evidence>
<name>A0A1C7P6I3_9HYPH</name>
<sequence>MVEKTDGVTTVLHPDICVIGGGSAGLSLAAGAAAFGVPVVLIERGRMGGDCLNTGCVPSKALIAAARHAHAVRKAAEFGVSAGEPVIDFEKVHAHVRSVIAAIAPNDSVERFTAMGVRVIEAEARFVDRDTVMAGGLTIRARRFVIATGSSTIVPPIPGLADAGYLTNETLFDLTRPPEHLLVIGAGPAGLEMAQAHRRLGAKVTVIDAGRALSGEDPELARIVLDRLRGEGIVIWEHALVLAAEKTAGGVRLQCETETGSVTIDGSALLLTTGRRGNTAGLGLEAADVGVTANGIAVDASLRTGNRRVYAIGDAAGGLQFTHAANYHASLVLREILFRLPARENRDIVPRATFTDPEIAAVGLGEDEARRRYRQVNILRWPYAENDRAQAERATGGLIKIVAGRRGRILGVTIAGAGAAEMINMWSMAIANGQGLRHVRGAVAPYPTMTEIGKRAVIAYYTPLTRKPAVRAIIRLLRRFG</sequence>
<dbReference type="InterPro" id="IPR001100">
    <property type="entry name" value="Pyr_nuc-diS_OxRdtase"/>
</dbReference>
<dbReference type="EMBL" id="LGLV01000004">
    <property type="protein sequence ID" value="OBZ96797.1"/>
    <property type="molecule type" value="Genomic_DNA"/>
</dbReference>
<dbReference type="Gene3D" id="3.30.390.30">
    <property type="match status" value="1"/>
</dbReference>
<feature type="domain" description="Pyridine nucleotide-disulphide oxidoreductase dimerisation" evidence="11">
    <location>
        <begin position="349"/>
        <end position="455"/>
    </location>
</feature>
<evidence type="ECO:0000256" key="4">
    <source>
        <dbReference type="ARBA" id="ARBA00022857"/>
    </source>
</evidence>
<dbReference type="Pfam" id="PF02852">
    <property type="entry name" value="Pyr_redox_dim"/>
    <property type="match status" value="1"/>
</dbReference>
<keyword evidence="4" id="KW-0521">NADP</keyword>
<keyword evidence="2 10" id="KW-0285">Flavoprotein</keyword>
<keyword evidence="8" id="KW-0547">Nucleotide-binding</keyword>
<feature type="binding site" evidence="8">
    <location>
        <position position="314"/>
    </location>
    <ligand>
        <name>FAD</name>
        <dbReference type="ChEBI" id="CHEBI:57692"/>
    </ligand>
</feature>
<keyword evidence="5 10" id="KW-0560">Oxidoreductase</keyword>
<dbReference type="InterPro" id="IPR004099">
    <property type="entry name" value="Pyr_nucl-diS_OxRdtase_dimer"/>
</dbReference>
<dbReference type="Pfam" id="PF07992">
    <property type="entry name" value="Pyr_redox_2"/>
    <property type="match status" value="1"/>
</dbReference>
<dbReference type="SUPFAM" id="SSF55424">
    <property type="entry name" value="FAD/NAD-linked reductases, dimerisation (C-terminal) domain"/>
    <property type="match status" value="1"/>
</dbReference>
<comment type="caution">
    <text evidence="13">The sequence shown here is derived from an EMBL/GenBank/DDBJ whole genome shotgun (WGS) entry which is preliminary data.</text>
</comment>
<dbReference type="InterPro" id="IPR012999">
    <property type="entry name" value="Pyr_OxRdtase_I_AS"/>
</dbReference>
<evidence type="ECO:0000256" key="5">
    <source>
        <dbReference type="ARBA" id="ARBA00023002"/>
    </source>
</evidence>
<dbReference type="GO" id="GO:0050660">
    <property type="term" value="F:flavin adenine dinucleotide binding"/>
    <property type="evidence" value="ECO:0007669"/>
    <property type="project" value="TreeGrafter"/>
</dbReference>
<dbReference type="PRINTS" id="PR00411">
    <property type="entry name" value="PNDRDTASEI"/>
</dbReference>
<evidence type="ECO:0000256" key="6">
    <source>
        <dbReference type="ARBA" id="ARBA00023157"/>
    </source>
</evidence>
<evidence type="ECO:0000256" key="10">
    <source>
        <dbReference type="RuleBase" id="RU003691"/>
    </source>
</evidence>
<evidence type="ECO:0000256" key="8">
    <source>
        <dbReference type="PIRSR" id="PIRSR000350-3"/>
    </source>
</evidence>
<evidence type="ECO:0000313" key="13">
    <source>
        <dbReference type="EMBL" id="OBZ96797.1"/>
    </source>
</evidence>
<reference evidence="13 14" key="1">
    <citation type="journal article" date="2016" name="Syst. Appl. Microbiol.">
        <title>Pararhizobium polonicum sp. nov. isolated from tumors on stone fruit rootstocks.</title>
        <authorList>
            <person name="Pulawska J."/>
            <person name="Kuzmanovic N."/>
            <person name="Willems A."/>
            <person name="Pothier J.F."/>
        </authorList>
    </citation>
    <scope>NUCLEOTIDE SEQUENCE [LARGE SCALE GENOMIC DNA]</scope>
    <source>
        <strain evidence="13 14">F5.1</strain>
    </source>
</reference>
<protein>
    <submittedName>
        <fullName evidence="13">Dihydrolipoamide dehydrogenase</fullName>
    </submittedName>
</protein>
<evidence type="ECO:0000313" key="14">
    <source>
        <dbReference type="Proteomes" id="UP000093111"/>
    </source>
</evidence>
<feature type="disulfide bond" description="Redox-active" evidence="9">
    <location>
        <begin position="51"/>
        <end position="56"/>
    </location>
</feature>
<feature type="binding site" evidence="8">
    <location>
        <begin position="148"/>
        <end position="150"/>
    </location>
    <ligand>
        <name>FAD</name>
        <dbReference type="ChEBI" id="CHEBI:57692"/>
    </ligand>
</feature>
<dbReference type="InterPro" id="IPR023753">
    <property type="entry name" value="FAD/NAD-binding_dom"/>
</dbReference>
<dbReference type="GO" id="GO:0016668">
    <property type="term" value="F:oxidoreductase activity, acting on a sulfur group of donors, NAD(P) as acceptor"/>
    <property type="evidence" value="ECO:0007669"/>
    <property type="project" value="InterPro"/>
</dbReference>
<dbReference type="PIRSF" id="PIRSF000350">
    <property type="entry name" value="Mercury_reductase_MerA"/>
    <property type="match status" value="1"/>
</dbReference>
<dbReference type="SUPFAM" id="SSF51905">
    <property type="entry name" value="FAD/NAD(P)-binding domain"/>
    <property type="match status" value="1"/>
</dbReference>
<evidence type="ECO:0000256" key="2">
    <source>
        <dbReference type="ARBA" id="ARBA00022630"/>
    </source>
</evidence>
<dbReference type="InterPro" id="IPR036188">
    <property type="entry name" value="FAD/NAD-bd_sf"/>
</dbReference>
<keyword evidence="14" id="KW-1185">Reference proteome</keyword>
<evidence type="ECO:0000256" key="9">
    <source>
        <dbReference type="PIRSR" id="PIRSR000350-4"/>
    </source>
</evidence>
<dbReference type="PROSITE" id="PS00076">
    <property type="entry name" value="PYRIDINE_REDOX_1"/>
    <property type="match status" value="1"/>
</dbReference>
<accession>A0A1C7P6I3</accession>
<evidence type="ECO:0000259" key="12">
    <source>
        <dbReference type="Pfam" id="PF07992"/>
    </source>
</evidence>
<dbReference type="PRINTS" id="PR00368">
    <property type="entry name" value="FADPNR"/>
</dbReference>
<evidence type="ECO:0000256" key="7">
    <source>
        <dbReference type="ARBA" id="ARBA00023284"/>
    </source>
</evidence>
<evidence type="ECO:0000256" key="3">
    <source>
        <dbReference type="ARBA" id="ARBA00022827"/>
    </source>
</evidence>
<proteinExistence type="inferred from homology"/>
<dbReference type="GO" id="GO:0003955">
    <property type="term" value="F:NAD(P)H dehydrogenase (quinone) activity"/>
    <property type="evidence" value="ECO:0007669"/>
    <property type="project" value="TreeGrafter"/>
</dbReference>
<dbReference type="FunFam" id="3.30.390.30:FF:000001">
    <property type="entry name" value="Dihydrolipoyl dehydrogenase"/>
    <property type="match status" value="1"/>
</dbReference>
<feature type="binding site" evidence="8">
    <location>
        <position position="274"/>
    </location>
    <ligand>
        <name>NAD(+)</name>
        <dbReference type="ChEBI" id="CHEBI:57540"/>
    </ligand>
</feature>
<keyword evidence="3 8" id="KW-0274">FAD</keyword>
<dbReference type="PANTHER" id="PTHR43014">
    <property type="entry name" value="MERCURIC REDUCTASE"/>
    <property type="match status" value="1"/>
</dbReference>
<dbReference type="Proteomes" id="UP000093111">
    <property type="component" value="Unassembled WGS sequence"/>
</dbReference>
<feature type="binding site" evidence="8">
    <location>
        <begin position="185"/>
        <end position="192"/>
    </location>
    <ligand>
        <name>NAD(+)</name>
        <dbReference type="ChEBI" id="CHEBI:57540"/>
    </ligand>
</feature>
<dbReference type="PATRIC" id="fig|1612624.7.peg.711"/>
<feature type="domain" description="FAD/NAD(P)-binding" evidence="12">
    <location>
        <begin position="15"/>
        <end position="328"/>
    </location>
</feature>
<keyword evidence="6" id="KW-1015">Disulfide bond</keyword>
<evidence type="ECO:0000256" key="1">
    <source>
        <dbReference type="ARBA" id="ARBA00007532"/>
    </source>
</evidence>
<organism evidence="13 14">
    <name type="scientific">Pararhizobium polonicum</name>
    <dbReference type="NCBI Taxonomy" id="1612624"/>
    <lineage>
        <taxon>Bacteria</taxon>
        <taxon>Pseudomonadati</taxon>
        <taxon>Pseudomonadota</taxon>
        <taxon>Alphaproteobacteria</taxon>
        <taxon>Hyphomicrobiales</taxon>
        <taxon>Rhizobiaceae</taxon>
        <taxon>Rhizobium/Agrobacterium group</taxon>
        <taxon>Pararhizobium</taxon>
    </lineage>
</organism>